<evidence type="ECO:0000256" key="6">
    <source>
        <dbReference type="ARBA" id="ARBA00049244"/>
    </source>
</evidence>
<keyword evidence="2 7" id="KW-0808">Transferase</keyword>
<dbReference type="PRINTS" id="PR00106">
    <property type="entry name" value="DNAPOLB"/>
</dbReference>
<evidence type="ECO:0000256" key="4">
    <source>
        <dbReference type="ARBA" id="ARBA00022932"/>
    </source>
</evidence>
<evidence type="ECO:0000256" key="2">
    <source>
        <dbReference type="ARBA" id="ARBA00022679"/>
    </source>
</evidence>
<dbReference type="Gene3D" id="1.10.287.690">
    <property type="entry name" value="Helix hairpin bin"/>
    <property type="match status" value="1"/>
</dbReference>
<dbReference type="InterPro" id="IPR006172">
    <property type="entry name" value="DNA-dir_DNA_pol_B"/>
</dbReference>
<organism evidence="10 11">
    <name type="scientific">Halobacteriovorax vibrionivorans</name>
    <dbReference type="NCBI Taxonomy" id="2152716"/>
    <lineage>
        <taxon>Bacteria</taxon>
        <taxon>Pseudomonadati</taxon>
        <taxon>Bdellovibrionota</taxon>
        <taxon>Bacteriovoracia</taxon>
        <taxon>Bacteriovoracales</taxon>
        <taxon>Halobacteriovoraceae</taxon>
        <taxon>Halobacteriovorax</taxon>
    </lineage>
</organism>
<evidence type="ECO:0000256" key="5">
    <source>
        <dbReference type="ARBA" id="ARBA00023125"/>
    </source>
</evidence>
<keyword evidence="5 7" id="KW-0238">DNA-binding</keyword>
<evidence type="ECO:0000313" key="11">
    <source>
        <dbReference type="Proteomes" id="UP000443582"/>
    </source>
</evidence>
<dbReference type="Gene3D" id="1.10.132.60">
    <property type="entry name" value="DNA polymerase family B, C-terminal domain"/>
    <property type="match status" value="1"/>
</dbReference>
<dbReference type="InterPro" id="IPR050240">
    <property type="entry name" value="DNA_pol_type-B"/>
</dbReference>
<protein>
    <recommendedName>
        <fullName evidence="7">DNA polymerase</fullName>
        <ecNumber evidence="7">2.7.7.7</ecNumber>
    </recommendedName>
</protein>
<dbReference type="Pfam" id="PF00136">
    <property type="entry name" value="DNA_pol_B"/>
    <property type="match status" value="1"/>
</dbReference>
<dbReference type="EMBL" id="QDKL01000001">
    <property type="protein sequence ID" value="RZF22508.1"/>
    <property type="molecule type" value="Genomic_DNA"/>
</dbReference>
<accession>A0ABY0IHU2</accession>
<comment type="catalytic activity">
    <reaction evidence="6 7">
        <text>DNA(n) + a 2'-deoxyribonucleoside 5'-triphosphate = DNA(n+1) + diphosphate</text>
        <dbReference type="Rhea" id="RHEA:22508"/>
        <dbReference type="Rhea" id="RHEA-COMP:17339"/>
        <dbReference type="Rhea" id="RHEA-COMP:17340"/>
        <dbReference type="ChEBI" id="CHEBI:33019"/>
        <dbReference type="ChEBI" id="CHEBI:61560"/>
        <dbReference type="ChEBI" id="CHEBI:173112"/>
        <dbReference type="EC" id="2.7.7.7"/>
    </reaction>
</comment>
<feature type="domain" description="DNA-directed DNA polymerase family B exonuclease" evidence="9">
    <location>
        <begin position="100"/>
        <end position="298"/>
    </location>
</feature>
<sequence length="775" mass="89449">MTEIIHCQGFILQDQIIDRNDHMELVYWVKIPEDVVKVIITTEKPLFFIESDVELNMSFQGERRKLGLKAFNGRTVDGIYFNKHKDLLDTREHFHKNGIRTYESDVRPNERFLMERFINGEVMLQGPCQKIGKTRVFTNPQIKALTDQHQIPKFNIMSIDIETSMGDDLYSIAIHQIGEAEYKKVYMLDESRTYTNDDLTHFYGSEKELLNAFINEFPTYDPDFIVGWHVVGFDLNFLDRKCQKLGLRLNLGRDGSQVRLRERKGAGWFSTIAGRQVIDGPPTLRSAFYSFENFKLDTVASEVLGTNKDISATGMEKVEEITRRFNEDKHALAKYNILDCTLVLDIYEKLQIYDHLFRRVQYSGMLIDRLASSTRSFDHLYLPRLHRKGFIAGNTLDIDKESASLGGLVIEGTKGLHEHVVVLDFKSLYPTIIKTFKIDPLSRLRGDVNGTRLKNGVSFSKTEHILPEQIDYLLGQREIAKHRQDKNLSQAVKILMNSFYGVMGSGGCRFYHADLATSITSTGQWLLNESMNHARSLGYEVVYGDTDSIFVKLKFLDVSQKDKAANSLARKITNHLAELIKREFNVESFLEMEYEKYFKKLFIPGMRGSEQGAKKRYAGLLGNDELHFSGMEFVRSDWTKAAKNFQFEIYKMFFKDESLNEYIKSYVNDLKNGIYDQDLVYSKRLSKDISEYTKSNPPHVKAAKLLKEKEPDKDIRQISYLMTLHGPVPIDLSPRDIDYQHYIDKQLSPVATDVLRFKGISFDDIVMGSQMSLFE</sequence>
<dbReference type="InterPro" id="IPR006133">
    <property type="entry name" value="DNA-dir_DNA_pol_B_exonuc"/>
</dbReference>
<dbReference type="NCBIfam" id="NF004421">
    <property type="entry name" value="PRK05762.1-2"/>
    <property type="match status" value="1"/>
</dbReference>
<dbReference type="RefSeq" id="WP_114705453.1">
    <property type="nucleotide sequence ID" value="NZ_QDKL01000001.1"/>
</dbReference>
<evidence type="ECO:0000256" key="1">
    <source>
        <dbReference type="ARBA" id="ARBA00005755"/>
    </source>
</evidence>
<dbReference type="InterPro" id="IPR006134">
    <property type="entry name" value="DNA-dir_DNA_pol_B_multi_dom"/>
</dbReference>
<gene>
    <name evidence="10" type="ORF">DAY19_01690</name>
</gene>
<evidence type="ECO:0000256" key="3">
    <source>
        <dbReference type="ARBA" id="ARBA00022695"/>
    </source>
</evidence>
<dbReference type="PANTHER" id="PTHR10322:SF23">
    <property type="entry name" value="DNA POLYMERASE DELTA CATALYTIC SUBUNIT"/>
    <property type="match status" value="1"/>
</dbReference>
<keyword evidence="4 7" id="KW-0239">DNA-directed DNA polymerase</keyword>
<dbReference type="InterPro" id="IPR023211">
    <property type="entry name" value="DNA_pol_palm_dom_sf"/>
</dbReference>
<dbReference type="InterPro" id="IPR012337">
    <property type="entry name" value="RNaseH-like_sf"/>
</dbReference>
<dbReference type="PANTHER" id="PTHR10322">
    <property type="entry name" value="DNA POLYMERASE CATALYTIC SUBUNIT"/>
    <property type="match status" value="1"/>
</dbReference>
<keyword evidence="11" id="KW-1185">Reference proteome</keyword>
<evidence type="ECO:0000259" key="8">
    <source>
        <dbReference type="Pfam" id="PF00136"/>
    </source>
</evidence>
<dbReference type="Pfam" id="PF03104">
    <property type="entry name" value="DNA_pol_B_exo1"/>
    <property type="match status" value="1"/>
</dbReference>
<comment type="caution">
    <text evidence="10">The sequence shown here is derived from an EMBL/GenBank/DDBJ whole genome shotgun (WGS) entry which is preliminary data.</text>
</comment>
<keyword evidence="3 7" id="KW-0548">Nucleotidyltransferase</keyword>
<dbReference type="SMART" id="SM00486">
    <property type="entry name" value="POLBc"/>
    <property type="match status" value="1"/>
</dbReference>
<dbReference type="Gene3D" id="2.40.50.590">
    <property type="match status" value="1"/>
</dbReference>
<dbReference type="Gene3D" id="3.30.420.10">
    <property type="entry name" value="Ribonuclease H-like superfamily/Ribonuclease H"/>
    <property type="match status" value="1"/>
</dbReference>
<proteinExistence type="inferred from homology"/>
<dbReference type="EC" id="2.7.7.7" evidence="7"/>
<dbReference type="Proteomes" id="UP000443582">
    <property type="component" value="Unassembled WGS sequence"/>
</dbReference>
<keyword evidence="7" id="KW-0235">DNA replication</keyword>
<dbReference type="InterPro" id="IPR043502">
    <property type="entry name" value="DNA/RNA_pol_sf"/>
</dbReference>
<feature type="domain" description="DNA-directed DNA polymerase family B multifunctional" evidence="8">
    <location>
        <begin position="382"/>
        <end position="710"/>
    </location>
</feature>
<dbReference type="InterPro" id="IPR036397">
    <property type="entry name" value="RNaseH_sf"/>
</dbReference>
<dbReference type="SUPFAM" id="SSF53098">
    <property type="entry name" value="Ribonuclease H-like"/>
    <property type="match status" value="1"/>
</dbReference>
<dbReference type="InterPro" id="IPR017964">
    <property type="entry name" value="DNA-dir_DNA_pol_B_CS"/>
</dbReference>
<dbReference type="PROSITE" id="PS00116">
    <property type="entry name" value="DNA_POLYMERASE_B"/>
    <property type="match status" value="1"/>
</dbReference>
<dbReference type="SUPFAM" id="SSF56672">
    <property type="entry name" value="DNA/RNA polymerases"/>
    <property type="match status" value="1"/>
</dbReference>
<evidence type="ECO:0000259" key="9">
    <source>
        <dbReference type="Pfam" id="PF03104"/>
    </source>
</evidence>
<reference evidence="11" key="1">
    <citation type="journal article" date="2019" name="Int. J. Syst. Evol. Microbiol.">
        <title>Halobacteriovorax valvorus sp. nov., a novel prokaryotic predator isolated from coastal seawater of China.</title>
        <authorList>
            <person name="Chen M.-X."/>
        </authorList>
    </citation>
    <scope>NUCLEOTIDE SEQUENCE [LARGE SCALE GENOMIC DNA]</scope>
    <source>
        <strain evidence="11">BL9</strain>
    </source>
</reference>
<dbReference type="Gene3D" id="3.90.1600.10">
    <property type="entry name" value="Palm domain of DNA polymerase"/>
    <property type="match status" value="2"/>
</dbReference>
<evidence type="ECO:0000313" key="10">
    <source>
        <dbReference type="EMBL" id="RZF22508.1"/>
    </source>
</evidence>
<evidence type="ECO:0000256" key="7">
    <source>
        <dbReference type="RuleBase" id="RU000442"/>
    </source>
</evidence>
<name>A0ABY0IHU2_9BACT</name>
<dbReference type="InterPro" id="IPR042087">
    <property type="entry name" value="DNA_pol_B_thumb"/>
</dbReference>
<comment type="similarity">
    <text evidence="1 7">Belongs to the DNA polymerase type-B family.</text>
</comment>